<accession>A0AAU1U133</accession>
<feature type="region of interest" description="Disordered" evidence="1">
    <location>
        <begin position="1"/>
        <end position="21"/>
    </location>
</feature>
<dbReference type="AlphaFoldDB" id="A0AAU1U133"/>
<organism evidence="2">
    <name type="scientific">Streptomyces sp. NBC_00119</name>
    <dbReference type="NCBI Taxonomy" id="2975659"/>
    <lineage>
        <taxon>Bacteria</taxon>
        <taxon>Bacillati</taxon>
        <taxon>Actinomycetota</taxon>
        <taxon>Actinomycetes</taxon>
        <taxon>Kitasatosporales</taxon>
        <taxon>Streptomycetaceae</taxon>
        <taxon>Streptomyces</taxon>
    </lineage>
</organism>
<evidence type="ECO:0008006" key="3">
    <source>
        <dbReference type="Google" id="ProtNLM"/>
    </source>
</evidence>
<dbReference type="EMBL" id="CP108195">
    <property type="protein sequence ID" value="WTS10317.1"/>
    <property type="molecule type" value="Genomic_DNA"/>
</dbReference>
<feature type="region of interest" description="Disordered" evidence="1">
    <location>
        <begin position="168"/>
        <end position="198"/>
    </location>
</feature>
<sequence length="198" mass="20371">MSASTTAARSPGGTAANAEEAGRRVEEIIDHLTAEGDSEAAGAAEELVRVLMDFYGTGLARMVSLLEAPKAKDDPFAALLDDAVVTSLLVLHDLHPEDTPARIARALGGVRSYPVEFLSFDDATGTLHLRSAESSGCGCASTAAAGRQEVEAVLSCFAPEVTTVEIEEAASSQEPPLLQISRPPSGALGSAPASPKTP</sequence>
<proteinExistence type="predicted"/>
<reference evidence="2" key="1">
    <citation type="submission" date="2022-10" db="EMBL/GenBank/DDBJ databases">
        <title>The complete genomes of actinobacterial strains from the NBC collection.</title>
        <authorList>
            <person name="Joergensen T.S."/>
            <person name="Alvarez Arevalo M."/>
            <person name="Sterndorff E.B."/>
            <person name="Faurdal D."/>
            <person name="Vuksanovic O."/>
            <person name="Mourched A.-S."/>
            <person name="Charusanti P."/>
            <person name="Shaw S."/>
            <person name="Blin K."/>
            <person name="Weber T."/>
        </authorList>
    </citation>
    <scope>NUCLEOTIDE SEQUENCE</scope>
    <source>
        <strain evidence="2">NBC_00119</strain>
    </source>
</reference>
<name>A0AAU1U133_9ACTN</name>
<evidence type="ECO:0000256" key="1">
    <source>
        <dbReference type="SAM" id="MobiDB-lite"/>
    </source>
</evidence>
<protein>
    <recommendedName>
        <fullName evidence="3">Thioredoxin</fullName>
    </recommendedName>
</protein>
<gene>
    <name evidence="2" type="ORF">OHU69_04065</name>
</gene>
<evidence type="ECO:0000313" key="2">
    <source>
        <dbReference type="EMBL" id="WTS10317.1"/>
    </source>
</evidence>